<dbReference type="InterPro" id="IPR050097">
    <property type="entry name" value="Ferredoxin-NADP_redctase_2"/>
</dbReference>
<protein>
    <submittedName>
        <fullName evidence="6">Thioredoxin reductase</fullName>
    </submittedName>
</protein>
<dbReference type="EMBL" id="QPJW01000001">
    <property type="protein sequence ID" value="RCX23787.1"/>
    <property type="molecule type" value="Genomic_DNA"/>
</dbReference>
<comment type="subunit">
    <text evidence="2">Homodimer.</text>
</comment>
<evidence type="ECO:0000259" key="5">
    <source>
        <dbReference type="Pfam" id="PF07992"/>
    </source>
</evidence>
<evidence type="ECO:0000313" key="6">
    <source>
        <dbReference type="EMBL" id="RCX23787.1"/>
    </source>
</evidence>
<dbReference type="SUPFAM" id="SSF51905">
    <property type="entry name" value="FAD/NAD(P)-binding domain"/>
    <property type="match status" value="1"/>
</dbReference>
<evidence type="ECO:0000256" key="2">
    <source>
        <dbReference type="ARBA" id="ARBA00011738"/>
    </source>
</evidence>
<reference evidence="6 7" key="1">
    <citation type="submission" date="2018-07" db="EMBL/GenBank/DDBJ databases">
        <title>Genomic Encyclopedia of Type Strains, Phase III (KMG-III): the genomes of soil and plant-associated and newly described type strains.</title>
        <authorList>
            <person name="Whitman W."/>
        </authorList>
    </citation>
    <scope>NUCLEOTIDE SEQUENCE [LARGE SCALE GENOMIC DNA]</scope>
    <source>
        <strain evidence="6 7">CECT 8333</strain>
    </source>
</reference>
<keyword evidence="3" id="KW-0285">Flavoprotein</keyword>
<keyword evidence="7" id="KW-1185">Reference proteome</keyword>
<dbReference type="GO" id="GO:0016491">
    <property type="term" value="F:oxidoreductase activity"/>
    <property type="evidence" value="ECO:0007669"/>
    <property type="project" value="UniProtKB-KW"/>
</dbReference>
<evidence type="ECO:0000256" key="1">
    <source>
        <dbReference type="ARBA" id="ARBA00001974"/>
    </source>
</evidence>
<comment type="caution">
    <text evidence="6">The sequence shown here is derived from an EMBL/GenBank/DDBJ whole genome shotgun (WGS) entry which is preliminary data.</text>
</comment>
<gene>
    <name evidence="6" type="ORF">DFP94_1011389</name>
</gene>
<dbReference type="OrthoDB" id="9806179at2"/>
<name>A0A369BTP9_9BACL</name>
<dbReference type="AlphaFoldDB" id="A0A369BTP9"/>
<comment type="cofactor">
    <cofactor evidence="1">
        <name>FAD</name>
        <dbReference type="ChEBI" id="CHEBI:57692"/>
    </cofactor>
</comment>
<proteinExistence type="predicted"/>
<dbReference type="RefSeq" id="WP_114495625.1">
    <property type="nucleotide sequence ID" value="NZ_QPJW01000001.1"/>
</dbReference>
<sequence>MKYDCAIVGGGPAGLNAALVLGRARKSVALFDDSQPRNAVTHASHGFITRDGIKPAEFRRIAYEEVLGYPSVQHLQVRVTDIRKNEHGFVIQTASGEPVHAGKVILAAGLKEVLPEIKGISQFYGKSLFNCPFCDGWELRDQSLVVLAETPEAFHKVKLLHNWSADLVVCTNGNDILTEEQRLQFASKGIVIMETPITGFSGQNGLLERVHFSDGSQLERSGGFIAPTLVPNAKFHEALGYQTEQEGGIVTDAMGRTTVAGVYAAGDSAYVMPSQLIYAAASGSKAAVAVVADLTEEEWQLI</sequence>
<dbReference type="Gene3D" id="3.50.50.60">
    <property type="entry name" value="FAD/NAD(P)-binding domain"/>
    <property type="match status" value="2"/>
</dbReference>
<evidence type="ECO:0000256" key="3">
    <source>
        <dbReference type="ARBA" id="ARBA00022630"/>
    </source>
</evidence>
<keyword evidence="4" id="KW-0560">Oxidoreductase</keyword>
<dbReference type="InterPro" id="IPR036188">
    <property type="entry name" value="FAD/NAD-bd_sf"/>
</dbReference>
<dbReference type="Proteomes" id="UP000253090">
    <property type="component" value="Unassembled WGS sequence"/>
</dbReference>
<dbReference type="InterPro" id="IPR023753">
    <property type="entry name" value="FAD/NAD-binding_dom"/>
</dbReference>
<organism evidence="6 7">
    <name type="scientific">Fontibacillus phaseoli</name>
    <dbReference type="NCBI Taxonomy" id="1416533"/>
    <lineage>
        <taxon>Bacteria</taxon>
        <taxon>Bacillati</taxon>
        <taxon>Bacillota</taxon>
        <taxon>Bacilli</taxon>
        <taxon>Bacillales</taxon>
        <taxon>Paenibacillaceae</taxon>
        <taxon>Fontibacillus</taxon>
    </lineage>
</organism>
<dbReference type="Pfam" id="PF07992">
    <property type="entry name" value="Pyr_redox_2"/>
    <property type="match status" value="1"/>
</dbReference>
<evidence type="ECO:0000256" key="4">
    <source>
        <dbReference type="ARBA" id="ARBA00023002"/>
    </source>
</evidence>
<dbReference type="PANTHER" id="PTHR48105">
    <property type="entry name" value="THIOREDOXIN REDUCTASE 1-RELATED-RELATED"/>
    <property type="match status" value="1"/>
</dbReference>
<feature type="domain" description="FAD/NAD(P)-binding" evidence="5">
    <location>
        <begin position="3"/>
        <end position="283"/>
    </location>
</feature>
<accession>A0A369BTP9</accession>
<evidence type="ECO:0000313" key="7">
    <source>
        <dbReference type="Proteomes" id="UP000253090"/>
    </source>
</evidence>
<dbReference type="PRINTS" id="PR00469">
    <property type="entry name" value="PNDRDTASEII"/>
</dbReference>
<dbReference type="PRINTS" id="PR00368">
    <property type="entry name" value="FADPNR"/>
</dbReference>